<organism evidence="2">
    <name type="scientific">Hexamita inflata</name>
    <dbReference type="NCBI Taxonomy" id="28002"/>
    <lineage>
        <taxon>Eukaryota</taxon>
        <taxon>Metamonada</taxon>
        <taxon>Diplomonadida</taxon>
        <taxon>Hexamitidae</taxon>
        <taxon>Hexamitinae</taxon>
        <taxon>Hexamita</taxon>
    </lineage>
</organism>
<feature type="transmembrane region" description="Helical" evidence="1">
    <location>
        <begin position="116"/>
        <end position="137"/>
    </location>
</feature>
<reference evidence="2" key="1">
    <citation type="submission" date="2023-06" db="EMBL/GenBank/DDBJ databases">
        <authorList>
            <person name="Kurt Z."/>
        </authorList>
    </citation>
    <scope>NUCLEOTIDE SEQUENCE</scope>
</reference>
<dbReference type="Proteomes" id="UP001642409">
    <property type="component" value="Unassembled WGS sequence"/>
</dbReference>
<feature type="transmembrane region" description="Helical" evidence="1">
    <location>
        <begin position="24"/>
        <end position="42"/>
    </location>
</feature>
<feature type="transmembrane region" description="Helical" evidence="1">
    <location>
        <begin position="93"/>
        <end position="110"/>
    </location>
</feature>
<evidence type="ECO:0000256" key="1">
    <source>
        <dbReference type="SAM" id="Phobius"/>
    </source>
</evidence>
<keyword evidence="1" id="KW-0812">Transmembrane</keyword>
<keyword evidence="4" id="KW-1185">Reference proteome</keyword>
<dbReference type="EMBL" id="CAXDID020000210">
    <property type="protein sequence ID" value="CAL6056488.1"/>
    <property type="molecule type" value="Genomic_DNA"/>
</dbReference>
<evidence type="ECO:0000313" key="4">
    <source>
        <dbReference type="Proteomes" id="UP001642409"/>
    </source>
</evidence>
<comment type="caution">
    <text evidence="2">The sequence shown here is derived from an EMBL/GenBank/DDBJ whole genome shotgun (WGS) entry which is preliminary data.</text>
</comment>
<sequence>MSQNFKKLFSRQNKLHFSNQKMRLLLNTAIVIAYGAVLRNLMVKSKDLKDKVQKITVLVDAYANLYQECSLSYLEFPVRELLKEQCVNRTIRYVLLTLITLLMSNNITTLSCLESINLMVVIVVIIMETKLNVIYLVNVKTNQLQEI</sequence>
<name>A0AA86NN93_9EUKA</name>
<gene>
    <name evidence="2" type="ORF">HINF_LOCUS10314</name>
    <name evidence="3" type="ORF">HINF_LOCUS47049</name>
</gene>
<keyword evidence="1" id="KW-0472">Membrane</keyword>
<keyword evidence="1" id="KW-1133">Transmembrane helix</keyword>
<dbReference type="EMBL" id="CATOUU010000260">
    <property type="protein sequence ID" value="CAI9922669.1"/>
    <property type="molecule type" value="Genomic_DNA"/>
</dbReference>
<accession>A0AA86NN93</accession>
<protein>
    <submittedName>
        <fullName evidence="3">Hypothetical_protein</fullName>
    </submittedName>
</protein>
<proteinExistence type="predicted"/>
<dbReference type="AlphaFoldDB" id="A0AA86NN93"/>
<evidence type="ECO:0000313" key="2">
    <source>
        <dbReference type="EMBL" id="CAI9922669.1"/>
    </source>
</evidence>
<evidence type="ECO:0000313" key="3">
    <source>
        <dbReference type="EMBL" id="CAL6056488.1"/>
    </source>
</evidence>
<reference evidence="3 4" key="2">
    <citation type="submission" date="2024-07" db="EMBL/GenBank/DDBJ databases">
        <authorList>
            <person name="Akdeniz Z."/>
        </authorList>
    </citation>
    <scope>NUCLEOTIDE SEQUENCE [LARGE SCALE GENOMIC DNA]</scope>
</reference>